<dbReference type="Proteomes" id="UP000251670">
    <property type="component" value="Unassembled WGS sequence"/>
</dbReference>
<proteinExistence type="predicted"/>
<dbReference type="OrthoDB" id="9789109at2"/>
<dbReference type="InterPro" id="IPR007438">
    <property type="entry name" value="DUF488"/>
</dbReference>
<dbReference type="STRING" id="445960.SAMN05421542_0843"/>
<evidence type="ECO:0000313" key="3">
    <source>
        <dbReference type="Proteomes" id="UP000199426"/>
    </source>
</evidence>
<dbReference type="Proteomes" id="UP000199426">
    <property type="component" value="Unassembled WGS sequence"/>
</dbReference>
<protein>
    <submittedName>
        <fullName evidence="2">Uncharacterized conserved protein</fullName>
    </submittedName>
</protein>
<dbReference type="InterPro" id="IPR014519">
    <property type="entry name" value="UCP024492"/>
</dbReference>
<dbReference type="PANTHER" id="PTHR39337:SF1">
    <property type="entry name" value="BLR5642 PROTEIN"/>
    <property type="match status" value="1"/>
</dbReference>
<accession>A0A2X2WYZ9</accession>
<dbReference type="Pfam" id="PF04343">
    <property type="entry name" value="DUF488"/>
    <property type="match status" value="1"/>
</dbReference>
<sequence length="181" mass="21031">MESLGKTVIYAIGHSTRSLEEFMEMLKSFNIEVLADVRRFAGSKRYPWFSKENLEKVLPENAIEYIHFEALGGRRKVQPNSINSRWKNESFRGYADYMQTEEFTQAIEKLETIARTKTTAFMCSEAVWWSCHRSMISDYLKAKGWDVEHIMNMGKAEEHPYTAPARISNGKVFYSDASLFD</sequence>
<dbReference type="EMBL" id="FNEG01000001">
    <property type="protein sequence ID" value="SDI32560.1"/>
    <property type="molecule type" value="Genomic_DNA"/>
</dbReference>
<dbReference type="RefSeq" id="WP_089733840.1">
    <property type="nucleotide sequence ID" value="NZ_FNEG01000001.1"/>
</dbReference>
<organism evidence="2 4">
    <name type="scientific">Chryseobacterium jejuense</name>
    <dbReference type="NCBI Taxonomy" id="445960"/>
    <lineage>
        <taxon>Bacteria</taxon>
        <taxon>Pseudomonadati</taxon>
        <taxon>Bacteroidota</taxon>
        <taxon>Flavobacteriia</taxon>
        <taxon>Flavobacteriales</taxon>
        <taxon>Weeksellaceae</taxon>
        <taxon>Chryseobacterium group</taxon>
        <taxon>Chryseobacterium</taxon>
    </lineage>
</organism>
<dbReference type="AlphaFoldDB" id="A0A2X2WYZ9"/>
<evidence type="ECO:0000313" key="4">
    <source>
        <dbReference type="Proteomes" id="UP000251670"/>
    </source>
</evidence>
<evidence type="ECO:0000313" key="2">
    <source>
        <dbReference type="EMBL" id="SQB44817.1"/>
    </source>
</evidence>
<dbReference type="PIRSF" id="PIRSF024492">
    <property type="entry name" value="UCP024492"/>
    <property type="match status" value="1"/>
</dbReference>
<reference evidence="2 4" key="2">
    <citation type="submission" date="2018-06" db="EMBL/GenBank/DDBJ databases">
        <authorList>
            <consortium name="Pathogen Informatics"/>
            <person name="Doyle S."/>
        </authorList>
    </citation>
    <scope>NUCLEOTIDE SEQUENCE [LARGE SCALE GENOMIC DNA]</scope>
    <source>
        <strain evidence="2 4">NCTC13492</strain>
    </source>
</reference>
<dbReference type="EMBL" id="UAWB01000005">
    <property type="protein sequence ID" value="SQB44817.1"/>
    <property type="molecule type" value="Genomic_DNA"/>
</dbReference>
<evidence type="ECO:0000313" key="1">
    <source>
        <dbReference type="EMBL" id="SDI32560.1"/>
    </source>
</evidence>
<dbReference type="PANTHER" id="PTHR39337">
    <property type="entry name" value="BLR5642 PROTEIN"/>
    <property type="match status" value="1"/>
</dbReference>
<reference evidence="1 3" key="1">
    <citation type="submission" date="2016-10" db="EMBL/GenBank/DDBJ databases">
        <authorList>
            <person name="Varghese N."/>
            <person name="Submissions S."/>
        </authorList>
    </citation>
    <scope>NUCLEOTIDE SEQUENCE [LARGE SCALE GENOMIC DNA]</scope>
    <source>
        <strain evidence="1 3">DSM 19299</strain>
    </source>
</reference>
<gene>
    <name evidence="2" type="ORF">NCTC13492_02617</name>
    <name evidence="1" type="ORF">SAMN05421542_0843</name>
</gene>
<name>A0A2X2WYZ9_CHRJE</name>
<keyword evidence="3" id="KW-1185">Reference proteome</keyword>